<feature type="region of interest" description="Disordered" evidence="1">
    <location>
        <begin position="76"/>
        <end position="140"/>
    </location>
</feature>
<sequence length="166" mass="18369">MNMRGTRLQYSPKCTRHISRLCARHINEREERSILPVYAATMGHYRSALVLKIFKGPDWVGVCVCGSGDVTLRFHGDGESGGAMGLRKDGREQQSKDDNEKRSTGAEHRSLSLPVHADLPERQEPVFAPDSRSRSVPPSPRKAGVCLFVPTKCFLGELVHVSGTIQ</sequence>
<accession>A0AAV7THU1</accession>
<reference evidence="2" key="1">
    <citation type="journal article" date="2022" name="bioRxiv">
        <title>Sequencing and chromosome-scale assembly of the giantPleurodeles waltlgenome.</title>
        <authorList>
            <person name="Brown T."/>
            <person name="Elewa A."/>
            <person name="Iarovenko S."/>
            <person name="Subramanian E."/>
            <person name="Araus A.J."/>
            <person name="Petzold A."/>
            <person name="Susuki M."/>
            <person name="Suzuki K.-i.T."/>
            <person name="Hayashi T."/>
            <person name="Toyoda A."/>
            <person name="Oliveira C."/>
            <person name="Osipova E."/>
            <person name="Leigh N.D."/>
            <person name="Simon A."/>
            <person name="Yun M.H."/>
        </authorList>
    </citation>
    <scope>NUCLEOTIDE SEQUENCE</scope>
    <source>
        <strain evidence="2">20211129_DDA</strain>
        <tissue evidence="2">Liver</tissue>
    </source>
</reference>
<evidence type="ECO:0000256" key="1">
    <source>
        <dbReference type="SAM" id="MobiDB-lite"/>
    </source>
</evidence>
<keyword evidence="3" id="KW-1185">Reference proteome</keyword>
<dbReference type="Proteomes" id="UP001066276">
    <property type="component" value="Chromosome 3_2"/>
</dbReference>
<evidence type="ECO:0000313" key="2">
    <source>
        <dbReference type="EMBL" id="KAJ1176163.1"/>
    </source>
</evidence>
<organism evidence="2 3">
    <name type="scientific">Pleurodeles waltl</name>
    <name type="common">Iberian ribbed newt</name>
    <dbReference type="NCBI Taxonomy" id="8319"/>
    <lineage>
        <taxon>Eukaryota</taxon>
        <taxon>Metazoa</taxon>
        <taxon>Chordata</taxon>
        <taxon>Craniata</taxon>
        <taxon>Vertebrata</taxon>
        <taxon>Euteleostomi</taxon>
        <taxon>Amphibia</taxon>
        <taxon>Batrachia</taxon>
        <taxon>Caudata</taxon>
        <taxon>Salamandroidea</taxon>
        <taxon>Salamandridae</taxon>
        <taxon>Pleurodelinae</taxon>
        <taxon>Pleurodeles</taxon>
    </lineage>
</organism>
<dbReference type="EMBL" id="JANPWB010000006">
    <property type="protein sequence ID" value="KAJ1176163.1"/>
    <property type="molecule type" value="Genomic_DNA"/>
</dbReference>
<dbReference type="AlphaFoldDB" id="A0AAV7THU1"/>
<protein>
    <submittedName>
        <fullName evidence="2">Uncharacterized protein</fullName>
    </submittedName>
</protein>
<evidence type="ECO:0000313" key="3">
    <source>
        <dbReference type="Proteomes" id="UP001066276"/>
    </source>
</evidence>
<comment type="caution">
    <text evidence="2">The sequence shown here is derived from an EMBL/GenBank/DDBJ whole genome shotgun (WGS) entry which is preliminary data.</text>
</comment>
<proteinExistence type="predicted"/>
<gene>
    <name evidence="2" type="ORF">NDU88_001446</name>
</gene>
<feature type="compositionally biased region" description="Basic and acidic residues" evidence="1">
    <location>
        <begin position="86"/>
        <end position="110"/>
    </location>
</feature>
<name>A0AAV7THU1_PLEWA</name>